<evidence type="ECO:0000313" key="6">
    <source>
        <dbReference type="Proteomes" id="UP001222027"/>
    </source>
</evidence>
<gene>
    <name evidence="5" type="ORF">OPV22_004471</name>
</gene>
<protein>
    <submittedName>
        <fullName evidence="5">Uncharacterized protein</fullName>
    </submittedName>
</protein>
<dbReference type="InterPro" id="IPR037595">
    <property type="entry name" value="RGP_fam"/>
</dbReference>
<dbReference type="GO" id="GO:0005829">
    <property type="term" value="C:cytosol"/>
    <property type="evidence" value="ECO:0007669"/>
    <property type="project" value="TreeGrafter"/>
</dbReference>
<evidence type="ECO:0000313" key="5">
    <source>
        <dbReference type="EMBL" id="KAJ8514037.1"/>
    </source>
</evidence>
<keyword evidence="4" id="KW-0961">Cell wall biogenesis/degradation</keyword>
<dbReference type="GO" id="GO:0009505">
    <property type="term" value="C:plant-type cell wall"/>
    <property type="evidence" value="ECO:0007669"/>
    <property type="project" value="TreeGrafter"/>
</dbReference>
<dbReference type="GO" id="GO:0071669">
    <property type="term" value="P:plant-type cell wall organization or biogenesis"/>
    <property type="evidence" value="ECO:0007669"/>
    <property type="project" value="TreeGrafter"/>
</dbReference>
<name>A0AAV8S3H7_ENSVE</name>
<dbReference type="AlphaFoldDB" id="A0AAV8S3H7"/>
<proteinExistence type="inferred from homology"/>
<comment type="caution">
    <text evidence="5">The sequence shown here is derived from an EMBL/GenBank/DDBJ whole genome shotgun (WGS) entry which is preliminary data.</text>
</comment>
<comment type="similarity">
    <text evidence="2">Belongs to the RGP family.</text>
</comment>
<organism evidence="5 6">
    <name type="scientific">Ensete ventricosum</name>
    <name type="common">Abyssinian banana</name>
    <name type="synonym">Musa ensete</name>
    <dbReference type="NCBI Taxonomy" id="4639"/>
    <lineage>
        <taxon>Eukaryota</taxon>
        <taxon>Viridiplantae</taxon>
        <taxon>Streptophyta</taxon>
        <taxon>Embryophyta</taxon>
        <taxon>Tracheophyta</taxon>
        <taxon>Spermatophyta</taxon>
        <taxon>Magnoliopsida</taxon>
        <taxon>Liliopsida</taxon>
        <taxon>Zingiberales</taxon>
        <taxon>Musaceae</taxon>
        <taxon>Ensete</taxon>
    </lineage>
</organism>
<evidence type="ECO:0000256" key="1">
    <source>
        <dbReference type="ARBA" id="ARBA00004555"/>
    </source>
</evidence>
<evidence type="ECO:0000256" key="3">
    <source>
        <dbReference type="ARBA" id="ARBA00023034"/>
    </source>
</evidence>
<dbReference type="PANTHER" id="PTHR31682:SF44">
    <property type="entry name" value="UDP-ARABINOPYRANOSE MUTASE 3"/>
    <property type="match status" value="1"/>
</dbReference>
<accession>A0AAV8S3H7</accession>
<dbReference type="GO" id="GO:0071555">
    <property type="term" value="P:cell wall organization"/>
    <property type="evidence" value="ECO:0007669"/>
    <property type="project" value="UniProtKB-KW"/>
</dbReference>
<keyword evidence="6" id="KW-1185">Reference proteome</keyword>
<dbReference type="Pfam" id="PF03214">
    <property type="entry name" value="RGP"/>
    <property type="match status" value="2"/>
</dbReference>
<evidence type="ECO:0000256" key="4">
    <source>
        <dbReference type="ARBA" id="ARBA00023316"/>
    </source>
</evidence>
<reference evidence="5 6" key="1">
    <citation type="submission" date="2022-12" db="EMBL/GenBank/DDBJ databases">
        <title>Chromosome-scale assembly of the Ensete ventricosum genome.</title>
        <authorList>
            <person name="Dussert Y."/>
            <person name="Stocks J."/>
            <person name="Wendawek A."/>
            <person name="Woldeyes F."/>
            <person name="Nichols R.A."/>
            <person name="Borrell J.S."/>
        </authorList>
    </citation>
    <scope>NUCLEOTIDE SEQUENCE [LARGE SCALE GENOMIC DNA]</scope>
    <source>
        <strain evidence="6">cv. Maze</strain>
        <tissue evidence="5">Seeds</tissue>
    </source>
</reference>
<keyword evidence="3" id="KW-0333">Golgi apparatus</keyword>
<dbReference type="PANTHER" id="PTHR31682">
    <property type="entry name" value="UDP-ARABINOSE MUTASE"/>
    <property type="match status" value="1"/>
</dbReference>
<dbReference type="GO" id="GO:0033356">
    <property type="term" value="P:UDP-L-arabinose metabolic process"/>
    <property type="evidence" value="ECO:0007669"/>
    <property type="project" value="TreeGrafter"/>
</dbReference>
<sequence>MAKESSSKSVLGTPLLKDELDIVIPMTRNLDFLEMWRPFIQPYDLFIVQDGDPSRTIKADDDCFVAKDPSAFGKLVKPLERNKRYVDAVPTIPKGSLFPMCGMNLTFDCELIGTAMYFGRMGDGQPIENDDMWAGWCTKNVGNLRSLEIGSYDWDCLTSGTARPATLL</sequence>
<dbReference type="EMBL" id="JAQQAF010000001">
    <property type="protein sequence ID" value="KAJ8514037.1"/>
    <property type="molecule type" value="Genomic_DNA"/>
</dbReference>
<comment type="subcellular location">
    <subcellularLocation>
        <location evidence="1">Golgi apparatus</location>
    </subcellularLocation>
</comment>
<dbReference type="GO" id="GO:0005794">
    <property type="term" value="C:Golgi apparatus"/>
    <property type="evidence" value="ECO:0007669"/>
    <property type="project" value="UniProtKB-SubCell"/>
</dbReference>
<dbReference type="Proteomes" id="UP001222027">
    <property type="component" value="Unassembled WGS sequence"/>
</dbReference>
<dbReference type="GO" id="GO:0052691">
    <property type="term" value="F:UDP-arabinopyranose mutase activity"/>
    <property type="evidence" value="ECO:0007669"/>
    <property type="project" value="TreeGrafter"/>
</dbReference>
<evidence type="ECO:0000256" key="2">
    <source>
        <dbReference type="ARBA" id="ARBA00008986"/>
    </source>
</evidence>